<dbReference type="EMBL" id="JAUSVR010000001">
    <property type="protein sequence ID" value="MDQ0509317.1"/>
    <property type="molecule type" value="Genomic_DNA"/>
</dbReference>
<name>A0ABU0LKT4_9HYPH</name>
<dbReference type="InterPro" id="IPR000182">
    <property type="entry name" value="GNAT_dom"/>
</dbReference>
<evidence type="ECO:0000259" key="3">
    <source>
        <dbReference type="PROSITE" id="PS51186"/>
    </source>
</evidence>
<keyword evidence="2 4" id="KW-0012">Acyltransferase</keyword>
<dbReference type="PROSITE" id="PS51186">
    <property type="entry name" value="GNAT"/>
    <property type="match status" value="1"/>
</dbReference>
<dbReference type="EC" id="2.3.1.-" evidence="4"/>
<evidence type="ECO:0000313" key="4">
    <source>
        <dbReference type="EMBL" id="MDQ0509317.1"/>
    </source>
</evidence>
<dbReference type="Gene3D" id="3.40.630.30">
    <property type="match status" value="1"/>
</dbReference>
<feature type="domain" description="N-acetyltransferase" evidence="3">
    <location>
        <begin position="1"/>
        <end position="162"/>
    </location>
</feature>
<dbReference type="GO" id="GO:0016746">
    <property type="term" value="F:acyltransferase activity"/>
    <property type="evidence" value="ECO:0007669"/>
    <property type="project" value="UniProtKB-KW"/>
</dbReference>
<evidence type="ECO:0000256" key="2">
    <source>
        <dbReference type="ARBA" id="ARBA00023315"/>
    </source>
</evidence>
<keyword evidence="5" id="KW-1185">Reference proteome</keyword>
<reference evidence="4 5" key="1">
    <citation type="submission" date="2023-07" db="EMBL/GenBank/DDBJ databases">
        <title>Genomic Encyclopedia of Type Strains, Phase IV (KMG-IV): sequencing the most valuable type-strain genomes for metagenomic binning, comparative biology and taxonomic classification.</title>
        <authorList>
            <person name="Goeker M."/>
        </authorList>
    </citation>
    <scope>NUCLEOTIDE SEQUENCE [LARGE SCALE GENOMIC DNA]</scope>
    <source>
        <strain evidence="4 5">DSM 15561</strain>
    </source>
</reference>
<dbReference type="InterPro" id="IPR016181">
    <property type="entry name" value="Acyl_CoA_acyltransferase"/>
</dbReference>
<dbReference type="Proteomes" id="UP001235094">
    <property type="component" value="Unassembled WGS sequence"/>
</dbReference>
<sequence>MRIEEARPADAEAMLMAHRAAVRGTAAAFYDVEIINTWAPLPLRAETIELLARRIERGVEEAVVARDRSGAIIGFGSIVPNVHELRAVYVSPAHGRSGIGGSILRELEARARRRGLAELTMNASINAEAFYRRHGFTSEGYGEHRLDGGYRMARVRMRLAQPKLPNAGKVSSIQ</sequence>
<proteinExistence type="predicted"/>
<comment type="caution">
    <text evidence="4">The sequence shown here is derived from an EMBL/GenBank/DDBJ whole genome shotgun (WGS) entry which is preliminary data.</text>
</comment>
<organism evidence="4 5">
    <name type="scientific">Ancylobacter amanitiformis</name>
    <dbReference type="NCBI Taxonomy" id="217069"/>
    <lineage>
        <taxon>Bacteria</taxon>
        <taxon>Pseudomonadati</taxon>
        <taxon>Pseudomonadota</taxon>
        <taxon>Alphaproteobacteria</taxon>
        <taxon>Hyphomicrobiales</taxon>
        <taxon>Xanthobacteraceae</taxon>
        <taxon>Ancylobacter</taxon>
    </lineage>
</organism>
<dbReference type="RefSeq" id="WP_306888006.1">
    <property type="nucleotide sequence ID" value="NZ_JAUSVR010000001.1"/>
</dbReference>
<dbReference type="InterPro" id="IPR050832">
    <property type="entry name" value="Bact_Acetyltransf"/>
</dbReference>
<dbReference type="PANTHER" id="PTHR43877">
    <property type="entry name" value="AMINOALKYLPHOSPHONATE N-ACETYLTRANSFERASE-RELATED-RELATED"/>
    <property type="match status" value="1"/>
</dbReference>
<dbReference type="SUPFAM" id="SSF55729">
    <property type="entry name" value="Acyl-CoA N-acyltransferases (Nat)"/>
    <property type="match status" value="1"/>
</dbReference>
<accession>A0ABU0LKT4</accession>
<evidence type="ECO:0000313" key="5">
    <source>
        <dbReference type="Proteomes" id="UP001235094"/>
    </source>
</evidence>
<dbReference type="PANTHER" id="PTHR43877:SF1">
    <property type="entry name" value="ACETYLTRANSFERASE"/>
    <property type="match status" value="1"/>
</dbReference>
<evidence type="ECO:0000256" key="1">
    <source>
        <dbReference type="ARBA" id="ARBA00022679"/>
    </source>
</evidence>
<keyword evidence="1 4" id="KW-0808">Transferase</keyword>
<protein>
    <submittedName>
        <fullName evidence="4">Acetyltransferase</fullName>
        <ecNumber evidence="4">2.3.1.-</ecNumber>
    </submittedName>
</protein>
<dbReference type="Pfam" id="PF13673">
    <property type="entry name" value="Acetyltransf_10"/>
    <property type="match status" value="1"/>
</dbReference>
<gene>
    <name evidence="4" type="ORF">QOZ99_000194</name>
</gene>